<dbReference type="GO" id="GO:0005886">
    <property type="term" value="C:plasma membrane"/>
    <property type="evidence" value="ECO:0007669"/>
    <property type="project" value="UniProtKB-UniRule"/>
</dbReference>
<dbReference type="Pfam" id="PF07043">
    <property type="entry name" value="DUF1328"/>
    <property type="match status" value="1"/>
</dbReference>
<evidence type="ECO:0000256" key="3">
    <source>
        <dbReference type="ARBA" id="ARBA00022989"/>
    </source>
</evidence>
<dbReference type="Proteomes" id="UP000783863">
    <property type="component" value="Unassembled WGS sequence"/>
</dbReference>
<feature type="transmembrane region" description="Helical" evidence="5">
    <location>
        <begin position="20"/>
        <end position="37"/>
    </location>
</feature>
<dbReference type="GeneID" id="79278454"/>
<keyword evidence="2 5" id="KW-0812">Transmembrane</keyword>
<proteinExistence type="inferred from homology"/>
<dbReference type="InterPro" id="IPR009760">
    <property type="entry name" value="DUF1328"/>
</dbReference>
<organism evidence="6 7">
    <name type="scientific">Haloarcula salinisoli</name>
    <dbReference type="NCBI Taxonomy" id="2487746"/>
    <lineage>
        <taxon>Archaea</taxon>
        <taxon>Methanobacteriati</taxon>
        <taxon>Methanobacteriota</taxon>
        <taxon>Stenosarchaea group</taxon>
        <taxon>Halobacteria</taxon>
        <taxon>Halobacteriales</taxon>
        <taxon>Haloarculaceae</taxon>
        <taxon>Haloarcula</taxon>
    </lineage>
</organism>
<keyword evidence="3 5" id="KW-1133">Transmembrane helix</keyword>
<keyword evidence="7" id="KW-1185">Reference proteome</keyword>
<keyword evidence="4 5" id="KW-0472">Membrane</keyword>
<evidence type="ECO:0000313" key="7">
    <source>
        <dbReference type="Proteomes" id="UP000783863"/>
    </source>
</evidence>
<dbReference type="HAMAP" id="MF_01361">
    <property type="entry name" value="UPF0391"/>
    <property type="match status" value="1"/>
</dbReference>
<feature type="transmembrane region" description="Helical" evidence="5">
    <location>
        <begin position="49"/>
        <end position="66"/>
    </location>
</feature>
<evidence type="ECO:0000256" key="5">
    <source>
        <dbReference type="HAMAP-Rule" id="MF_01361"/>
    </source>
</evidence>
<comment type="similarity">
    <text evidence="5">Belongs to the UPF0391 family.</text>
</comment>
<dbReference type="EMBL" id="RKLQ01000002">
    <property type="protein sequence ID" value="MBX0305072.1"/>
    <property type="molecule type" value="Genomic_DNA"/>
</dbReference>
<accession>A0A8J7YGI8</accession>
<comment type="caution">
    <text evidence="5">Lacks conserved residue(s) required for the propagation of feature annotation.</text>
</comment>
<evidence type="ECO:0000256" key="1">
    <source>
        <dbReference type="ARBA" id="ARBA00022475"/>
    </source>
</evidence>
<dbReference type="RefSeq" id="WP_220589266.1">
    <property type="nucleotide sequence ID" value="NZ_RKLQ01000002.1"/>
</dbReference>
<dbReference type="NCBIfam" id="NF010229">
    <property type="entry name" value="PRK13682.1-4"/>
    <property type="match status" value="1"/>
</dbReference>
<evidence type="ECO:0000256" key="2">
    <source>
        <dbReference type="ARBA" id="ARBA00022692"/>
    </source>
</evidence>
<keyword evidence="1 5" id="KW-1003">Cell membrane</keyword>
<gene>
    <name evidence="6" type="ORF">EGD98_15495</name>
</gene>
<protein>
    <recommendedName>
        <fullName evidence="5">UPF0391 membrane protein EGD98_15495</fullName>
    </recommendedName>
</protein>
<evidence type="ECO:0000256" key="4">
    <source>
        <dbReference type="ARBA" id="ARBA00023136"/>
    </source>
</evidence>
<dbReference type="AlphaFoldDB" id="A0A8J7YGI8"/>
<comment type="caution">
    <text evidence="6">The sequence shown here is derived from an EMBL/GenBank/DDBJ whole genome shotgun (WGS) entry which is preliminary data.</text>
</comment>
<sequence>MALSQTLPPTQLVPLQVDGLLGLAVLFLVLALVAAVLGARGIAGLSMDIAKWLVIIFIVLAVVTFLL</sequence>
<name>A0A8J7YGI8_9EURY</name>
<reference evidence="6" key="1">
    <citation type="submission" date="2021-06" db="EMBL/GenBank/DDBJ databases">
        <title>Halomicroarcula sp. F24A a new haloarchaeum isolated from saline soil.</title>
        <authorList>
            <person name="Duran-Viseras A."/>
            <person name="Sanchez-Porro C."/>
            <person name="Ventosa A."/>
        </authorList>
    </citation>
    <scope>NUCLEOTIDE SEQUENCE</scope>
    <source>
        <strain evidence="6">F24A</strain>
    </source>
</reference>
<evidence type="ECO:0000313" key="6">
    <source>
        <dbReference type="EMBL" id="MBX0305072.1"/>
    </source>
</evidence>